<dbReference type="AlphaFoldDB" id="A0A6M4SPD0"/>
<dbReference type="SUPFAM" id="SSF55608">
    <property type="entry name" value="Homing endonucleases"/>
    <property type="match status" value="2"/>
</dbReference>
<keyword evidence="2" id="KW-0496">Mitochondrion</keyword>
<gene>
    <name evidence="2" type="primary">orf284</name>
</gene>
<dbReference type="InterPro" id="IPR027434">
    <property type="entry name" value="Homing_endonucl"/>
</dbReference>
<dbReference type="Pfam" id="PF00961">
    <property type="entry name" value="LAGLIDADG_1"/>
    <property type="match status" value="1"/>
</dbReference>
<accession>A0A6M4SPD0</accession>
<sequence>MTGKTRELYKLQSAGNFTSSTGDLLDHNCPLSIHHPFNKPLTEIELGHYLAGLIEGDGHFNKSTDRLEIIFHEKDVFLAKYLRTRIKFGSIYKVKNKKAYKLSIGSQQGIERIFNLCNGKFVCNHKIKQFNKNRYSFAFLPATNKVVLTNSWLSGFIEADGCIGIHLAKSKTHTLGVSVRLLVRAIQKNKLVLTLIRDAFKKHNPCKVSKVKKTGLHTLSFTNRANSLKAIVRYLDNFPLRGSKALHFYYLRKAFLLMEQKEHLNLEGLQKIKRLKSRSEQVFK</sequence>
<dbReference type="EMBL" id="MN810332">
    <property type="protein sequence ID" value="QJS52060.1"/>
    <property type="molecule type" value="Genomic_DNA"/>
</dbReference>
<organism evidence="2">
    <name type="scientific">Stigeoclonium helveticum</name>
    <name type="common">Green alga</name>
    <dbReference type="NCBI Taxonomy" id="55999"/>
    <lineage>
        <taxon>Eukaryota</taxon>
        <taxon>Viridiplantae</taxon>
        <taxon>Chlorophyta</taxon>
        <taxon>core chlorophytes</taxon>
        <taxon>Chlorophyceae</taxon>
        <taxon>OCC clade</taxon>
        <taxon>Chaetophorales</taxon>
        <taxon>Chaetophoraceae</taxon>
        <taxon>Stigeoclonium</taxon>
    </lineage>
</organism>
<dbReference type="GO" id="GO:0005739">
    <property type="term" value="C:mitochondrion"/>
    <property type="evidence" value="ECO:0007669"/>
    <property type="project" value="UniProtKB-ARBA"/>
</dbReference>
<protein>
    <submittedName>
        <fullName evidence="2">Putative LAGLIDADG homing endonuclease</fullName>
    </submittedName>
</protein>
<evidence type="ECO:0000259" key="1">
    <source>
        <dbReference type="Pfam" id="PF00961"/>
    </source>
</evidence>
<dbReference type="PANTHER" id="PTHR36181:SF3">
    <property type="entry name" value="INTRON-ENCODED DNA ENDONUCLEASE AI5 BETA"/>
    <property type="match status" value="1"/>
</dbReference>
<evidence type="ECO:0000313" key="2">
    <source>
        <dbReference type="EMBL" id="QJS52060.1"/>
    </source>
</evidence>
<reference evidence="2" key="1">
    <citation type="journal article" date="2020" name="Mitochondrial DNA Part B Resour">
        <title>Complete mitogenomes of the chlorophycean green algae Bulbochaete rectangularis var. hiloensis (Oedogoniales) and Stigeoclonium helveticum (Chaetophorales) provide insight into the sequence of events that led to the acquisition of a reduced-derived pattern of evolution in the Chlamydomonadales and Sphaeropleales.</title>
        <authorList>
            <person name="Turmel M."/>
            <person name="Belanger A.-S."/>
            <person name="Otis C."/>
            <person name="Lemieux C."/>
        </authorList>
    </citation>
    <scope>NUCLEOTIDE SEQUENCE</scope>
</reference>
<dbReference type="InterPro" id="IPR004860">
    <property type="entry name" value="LAGLIDADG_dom"/>
</dbReference>
<dbReference type="GO" id="GO:0004519">
    <property type="term" value="F:endonuclease activity"/>
    <property type="evidence" value="ECO:0007669"/>
    <property type="project" value="UniProtKB-KW"/>
</dbReference>
<dbReference type="PANTHER" id="PTHR36181">
    <property type="entry name" value="INTRON-ENCODED ENDONUCLEASE AI3-RELATED"/>
    <property type="match status" value="1"/>
</dbReference>
<keyword evidence="2" id="KW-0378">Hydrolase</keyword>
<dbReference type="InterPro" id="IPR051289">
    <property type="entry name" value="LAGLIDADG_Endonuclease"/>
</dbReference>
<keyword evidence="2" id="KW-0540">Nuclease</keyword>
<feature type="domain" description="Homing endonuclease LAGLIDADG" evidence="1">
    <location>
        <begin position="153"/>
        <end position="254"/>
    </location>
</feature>
<keyword evidence="2" id="KW-0255">Endonuclease</keyword>
<geneLocation type="mitochondrion" evidence="2"/>
<dbReference type="Gene3D" id="3.10.28.10">
    <property type="entry name" value="Homing endonucleases"/>
    <property type="match status" value="2"/>
</dbReference>
<proteinExistence type="predicted"/>
<name>A0A6M4SPD0_STIHE</name>